<dbReference type="EMBL" id="JADMLG010000003">
    <property type="protein sequence ID" value="MBH0776721.1"/>
    <property type="molecule type" value="Genomic_DNA"/>
</dbReference>
<dbReference type="InterPro" id="IPR050109">
    <property type="entry name" value="HTH-type_TetR-like_transc_reg"/>
</dbReference>
<dbReference type="PRINTS" id="PR00455">
    <property type="entry name" value="HTHTETR"/>
</dbReference>
<evidence type="ECO:0000313" key="5">
    <source>
        <dbReference type="EMBL" id="MBH0776721.1"/>
    </source>
</evidence>
<sequence length="244" mass="27265">MPKKSTPDETAGNNGGPKSERTRQRVLDAAARVLSRKGYAGTRLADVADEAELQAPAIYYYYSSREELIEEVMWTGLAHMADHLEQTLDEIPAETTALERIESAVEAHLRFELSVSDYTAAAIRNAGQIPEQIRARYDQEATRYGDIWRKLFQDALEEGYLRPELDAGAARMLVLGALNWAAEWWNPRRGSLEKTISTAKTIVRHGLSPDPDQVPTVPPRSRTRRTARATARKQTGVTTDTRSA</sequence>
<dbReference type="GO" id="GO:0000976">
    <property type="term" value="F:transcription cis-regulatory region binding"/>
    <property type="evidence" value="ECO:0007669"/>
    <property type="project" value="TreeGrafter"/>
</dbReference>
<keyword evidence="1 2" id="KW-0238">DNA-binding</keyword>
<dbReference type="AlphaFoldDB" id="A0A931N339"/>
<dbReference type="InterPro" id="IPR041490">
    <property type="entry name" value="KstR2_TetR_C"/>
</dbReference>
<feature type="compositionally biased region" description="Basic residues" evidence="3">
    <location>
        <begin position="221"/>
        <end position="231"/>
    </location>
</feature>
<dbReference type="PROSITE" id="PS50977">
    <property type="entry name" value="HTH_TETR_2"/>
    <property type="match status" value="1"/>
</dbReference>
<dbReference type="Proteomes" id="UP000655751">
    <property type="component" value="Unassembled WGS sequence"/>
</dbReference>
<feature type="region of interest" description="Disordered" evidence="3">
    <location>
        <begin position="205"/>
        <end position="244"/>
    </location>
</feature>
<dbReference type="InterPro" id="IPR036271">
    <property type="entry name" value="Tet_transcr_reg_TetR-rel_C_sf"/>
</dbReference>
<accession>A0A931N339</accession>
<dbReference type="Gene3D" id="1.10.357.10">
    <property type="entry name" value="Tetracycline Repressor, domain 2"/>
    <property type="match status" value="1"/>
</dbReference>
<reference evidence="5" key="1">
    <citation type="submission" date="2020-11" db="EMBL/GenBank/DDBJ databases">
        <title>Nocardia NEAU-351.nov., a novel actinomycete isolated from the cow dung.</title>
        <authorList>
            <person name="Zhang X."/>
        </authorList>
    </citation>
    <scope>NUCLEOTIDE SEQUENCE</scope>
    <source>
        <strain evidence="5">NEAU-351</strain>
    </source>
</reference>
<gene>
    <name evidence="5" type="ORF">IT779_10540</name>
</gene>
<dbReference type="GO" id="GO:0003700">
    <property type="term" value="F:DNA-binding transcription factor activity"/>
    <property type="evidence" value="ECO:0007669"/>
    <property type="project" value="TreeGrafter"/>
</dbReference>
<dbReference type="Pfam" id="PF17932">
    <property type="entry name" value="TetR_C_24"/>
    <property type="match status" value="1"/>
</dbReference>
<organism evidence="5 6">
    <name type="scientific">Nocardia bovistercoris</name>
    <dbReference type="NCBI Taxonomy" id="2785916"/>
    <lineage>
        <taxon>Bacteria</taxon>
        <taxon>Bacillati</taxon>
        <taxon>Actinomycetota</taxon>
        <taxon>Actinomycetes</taxon>
        <taxon>Mycobacteriales</taxon>
        <taxon>Nocardiaceae</taxon>
        <taxon>Nocardia</taxon>
    </lineage>
</organism>
<name>A0A931N339_9NOCA</name>
<dbReference type="PANTHER" id="PTHR30055">
    <property type="entry name" value="HTH-TYPE TRANSCRIPTIONAL REGULATOR RUTR"/>
    <property type="match status" value="1"/>
</dbReference>
<dbReference type="Gene3D" id="1.10.10.60">
    <property type="entry name" value="Homeodomain-like"/>
    <property type="match status" value="1"/>
</dbReference>
<dbReference type="Pfam" id="PF00440">
    <property type="entry name" value="TetR_N"/>
    <property type="match status" value="1"/>
</dbReference>
<feature type="domain" description="HTH tetR-type" evidence="4">
    <location>
        <begin position="20"/>
        <end position="80"/>
    </location>
</feature>
<dbReference type="RefSeq" id="WP_196149041.1">
    <property type="nucleotide sequence ID" value="NZ_JADMLG010000003.1"/>
</dbReference>
<feature type="DNA-binding region" description="H-T-H motif" evidence="2">
    <location>
        <begin position="43"/>
        <end position="62"/>
    </location>
</feature>
<evidence type="ECO:0000313" key="6">
    <source>
        <dbReference type="Proteomes" id="UP000655751"/>
    </source>
</evidence>
<feature type="compositionally biased region" description="Polar residues" evidence="3">
    <location>
        <begin position="233"/>
        <end position="244"/>
    </location>
</feature>
<feature type="region of interest" description="Disordered" evidence="3">
    <location>
        <begin position="1"/>
        <end position="23"/>
    </location>
</feature>
<proteinExistence type="predicted"/>
<dbReference type="SUPFAM" id="SSF48498">
    <property type="entry name" value="Tetracyclin repressor-like, C-terminal domain"/>
    <property type="match status" value="1"/>
</dbReference>
<evidence type="ECO:0000256" key="2">
    <source>
        <dbReference type="PROSITE-ProRule" id="PRU00335"/>
    </source>
</evidence>
<comment type="caution">
    <text evidence="5">The sequence shown here is derived from an EMBL/GenBank/DDBJ whole genome shotgun (WGS) entry which is preliminary data.</text>
</comment>
<evidence type="ECO:0000259" key="4">
    <source>
        <dbReference type="PROSITE" id="PS50977"/>
    </source>
</evidence>
<dbReference type="InterPro" id="IPR009057">
    <property type="entry name" value="Homeodomain-like_sf"/>
</dbReference>
<protein>
    <submittedName>
        <fullName evidence="5">TetR/AcrR family transcriptional regulator</fullName>
    </submittedName>
</protein>
<keyword evidence="6" id="KW-1185">Reference proteome</keyword>
<dbReference type="PANTHER" id="PTHR30055:SF226">
    <property type="entry name" value="HTH-TYPE TRANSCRIPTIONAL REGULATOR PKSA"/>
    <property type="match status" value="1"/>
</dbReference>
<dbReference type="InterPro" id="IPR001647">
    <property type="entry name" value="HTH_TetR"/>
</dbReference>
<evidence type="ECO:0000256" key="1">
    <source>
        <dbReference type="ARBA" id="ARBA00023125"/>
    </source>
</evidence>
<dbReference type="SUPFAM" id="SSF46689">
    <property type="entry name" value="Homeodomain-like"/>
    <property type="match status" value="1"/>
</dbReference>
<evidence type="ECO:0000256" key="3">
    <source>
        <dbReference type="SAM" id="MobiDB-lite"/>
    </source>
</evidence>